<dbReference type="Gene3D" id="1.50.10.20">
    <property type="match status" value="1"/>
</dbReference>
<keyword evidence="3" id="KW-0479">Metal-binding</keyword>
<keyword evidence="6" id="KW-0456">Lyase</keyword>
<feature type="compositionally biased region" description="Polar residues" evidence="7">
    <location>
        <begin position="708"/>
        <end position="724"/>
    </location>
</feature>
<dbReference type="SUPFAM" id="SSF48239">
    <property type="entry name" value="Terpenoid cyclases/Protein prenyltransferases"/>
    <property type="match status" value="2"/>
</dbReference>
<dbReference type="GO" id="GO:0000287">
    <property type="term" value="F:magnesium ion binding"/>
    <property type="evidence" value="ECO:0007669"/>
    <property type="project" value="TreeGrafter"/>
</dbReference>
<dbReference type="GO" id="GO:0016853">
    <property type="term" value="F:isomerase activity"/>
    <property type="evidence" value="ECO:0007669"/>
    <property type="project" value="UniProtKB-KW"/>
</dbReference>
<feature type="region of interest" description="Disordered" evidence="7">
    <location>
        <begin position="708"/>
        <end position="730"/>
    </location>
</feature>
<evidence type="ECO:0000256" key="6">
    <source>
        <dbReference type="ARBA" id="ARBA00023239"/>
    </source>
</evidence>
<dbReference type="PIRSF" id="PIRSF036498">
    <property type="entry name" value="Ent-kaurene_synthase_fungi"/>
    <property type="match status" value="1"/>
</dbReference>
<dbReference type="InParanoid" id="A0A2P5HK03"/>
<dbReference type="InterPro" id="IPR050148">
    <property type="entry name" value="Terpene_synthase-like"/>
</dbReference>
<evidence type="ECO:0000256" key="5">
    <source>
        <dbReference type="ARBA" id="ARBA00023235"/>
    </source>
</evidence>
<dbReference type="InterPro" id="IPR008930">
    <property type="entry name" value="Terpenoid_cyclase/PrenylTrfase"/>
</dbReference>
<name>A0A2P5HK03_DIAHE</name>
<protein>
    <submittedName>
        <fullName evidence="8">Ent-kaurene synthase</fullName>
    </submittedName>
</protein>
<keyword evidence="9" id="KW-1185">Reference proteome</keyword>
<dbReference type="PANTHER" id="PTHR31739:SF25">
    <property type="entry name" value="(E,E)-GERANYLLINALOOL SYNTHASE"/>
    <property type="match status" value="1"/>
</dbReference>
<dbReference type="GO" id="GO:0010333">
    <property type="term" value="F:terpene synthase activity"/>
    <property type="evidence" value="ECO:0007669"/>
    <property type="project" value="InterPro"/>
</dbReference>
<dbReference type="Gene3D" id="1.50.10.160">
    <property type="match status" value="1"/>
</dbReference>
<dbReference type="OrthoDB" id="2343925at2759"/>
<dbReference type="InterPro" id="IPR017057">
    <property type="entry name" value="Ent-kaurene_synthase_fun"/>
</dbReference>
<evidence type="ECO:0000256" key="3">
    <source>
        <dbReference type="ARBA" id="ARBA00022723"/>
    </source>
</evidence>
<evidence type="ECO:0000256" key="7">
    <source>
        <dbReference type="SAM" id="MobiDB-lite"/>
    </source>
</evidence>
<dbReference type="GO" id="GO:0016102">
    <property type="term" value="P:diterpenoid biosynthetic process"/>
    <property type="evidence" value="ECO:0007669"/>
    <property type="project" value="TreeGrafter"/>
</dbReference>
<keyword evidence="5" id="KW-0413">Isomerase</keyword>
<evidence type="ECO:0000313" key="9">
    <source>
        <dbReference type="Proteomes" id="UP000094444"/>
    </source>
</evidence>
<reference evidence="8" key="1">
    <citation type="submission" date="2017-09" db="EMBL/GenBank/DDBJ databases">
        <title>Polyketide synthases of a Diaporthe helianthi virulent isolate.</title>
        <authorList>
            <person name="Baroncelli R."/>
        </authorList>
    </citation>
    <scope>NUCLEOTIDE SEQUENCE [LARGE SCALE GENOMIC DNA]</scope>
    <source>
        <strain evidence="8">7/96</strain>
    </source>
</reference>
<proteinExistence type="inferred from homology"/>
<keyword evidence="4" id="KW-0460">Magnesium</keyword>
<dbReference type="PANTHER" id="PTHR31739">
    <property type="entry name" value="ENT-COPALYL DIPHOSPHATE SYNTHASE, CHLOROPLASTIC"/>
    <property type="match status" value="1"/>
</dbReference>
<dbReference type="Proteomes" id="UP000094444">
    <property type="component" value="Unassembled WGS sequence"/>
</dbReference>
<dbReference type="AlphaFoldDB" id="A0A2P5HK03"/>
<evidence type="ECO:0000256" key="4">
    <source>
        <dbReference type="ARBA" id="ARBA00022842"/>
    </source>
</evidence>
<evidence type="ECO:0000313" key="8">
    <source>
        <dbReference type="EMBL" id="POS70579.1"/>
    </source>
</evidence>
<dbReference type="STRING" id="158607.A0A2P5HK03"/>
<gene>
    <name evidence="8" type="ORF">DHEL01_v211026</name>
</gene>
<sequence>MSPNSSTTHHAVGAEANGQTTVSLDALIKTVLENAVLDYDDKFGFGSMTCAAYDTAWVSLVTKSVGGKRQWLFPQCFDYLLDKQAEDGSWGVTGEEIDGILNTAAALLSCIRHKAESSCFENINAQDLNARIGRGIDSLRSQLRDWTVASTVHVGFEVIVPALLDLLAQESLVFSFDGMGELMKIREKKLFKFHPDLLYGPTRSTVIHSLEAFTGKIDLDRVSHHKTFGSMMGSPSSTAAYLMNATTWDDEAEEYLRHVVEHAAGKGSGGIPSAYPSTIFEYGWVLSTLFTSGISPADLEGPGLRKMTGILSQTFEKQGGTVGFVPCFLADLDDTAKTIVCLTSLGMNAGPRRMIEAFEGKAHFRTYPEERDPSFSANCNALLALLNQGVAHEYSEQINKISRFLCDTWWNSMSRIQDKWNRSHLYPTLLFVEAIVKLVALVEQGAISCFDDYVMKSKIDVCLYQACYRTLLDQEHNGMWNDSVEETSYATLILSKARGLYMFRDLRTRLESAIDDAAKSIQDAGSNASRGVAQHLWIEKVSYTSPLVTEIYRLAALRASTVRSDSDVGRSLHGDIDNVPDLASLWLRTPLFSNTPEWQIRASMVEGILFRPIVKAVRLDVFHRKGVDVDKYFDVIPLAWPIANNRVRTFAPSSFLLEGMMAAMLNYQVDEFMEAVAGVNYAQHIPELRRLIDEVIFSISKESEACANGTSNAPTNGSDVTTPVNGHHPDIEESKRDEVLQPLRKFVTRALMHPSILSASAWDRKNMTCELRIYLQTHVTQSEDNMLLQQNKFTDGIMRENFFRWVRTTSADHTSAPYTFNFVSCLLSSWIEKGNDCFPSTQEKYYAAAACQHLATMCRMYNDHGSAARDLDEANVNSIDFPEFTLNEQFPQGVDIATKKEKLFEVAQYERACIEEAFRRLESHGSQSSSAEARARKSRQMEIWRLFYNVTDFWGQMYVLRDMGSRLTVTSKA</sequence>
<organism evidence="8 9">
    <name type="scientific">Diaporthe helianthi</name>
    <dbReference type="NCBI Taxonomy" id="158607"/>
    <lineage>
        <taxon>Eukaryota</taxon>
        <taxon>Fungi</taxon>
        <taxon>Dikarya</taxon>
        <taxon>Ascomycota</taxon>
        <taxon>Pezizomycotina</taxon>
        <taxon>Sordariomycetes</taxon>
        <taxon>Sordariomycetidae</taxon>
        <taxon>Diaporthales</taxon>
        <taxon>Diaporthaceae</taxon>
        <taxon>Diaporthe</taxon>
    </lineage>
</organism>
<comment type="similarity">
    <text evidence="2">Belongs to the terpene synthase family.</text>
</comment>
<comment type="caution">
    <text evidence="8">The sequence shown here is derived from an EMBL/GenBank/DDBJ whole genome shotgun (WGS) entry which is preliminary data.</text>
</comment>
<comment type="cofactor">
    <cofactor evidence="1">
        <name>Mg(2+)</name>
        <dbReference type="ChEBI" id="CHEBI:18420"/>
    </cofactor>
</comment>
<evidence type="ECO:0000256" key="2">
    <source>
        <dbReference type="ARBA" id="ARBA00006333"/>
    </source>
</evidence>
<evidence type="ECO:0000256" key="1">
    <source>
        <dbReference type="ARBA" id="ARBA00001946"/>
    </source>
</evidence>
<dbReference type="EMBL" id="MAVT02001578">
    <property type="protein sequence ID" value="POS70579.1"/>
    <property type="molecule type" value="Genomic_DNA"/>
</dbReference>
<accession>A0A2P5HK03</accession>